<dbReference type="EMBL" id="PDUG01000002">
    <property type="protein sequence ID" value="PIC49288.1"/>
    <property type="molecule type" value="Genomic_DNA"/>
</dbReference>
<feature type="compositionally biased region" description="Polar residues" evidence="1">
    <location>
        <begin position="59"/>
        <end position="76"/>
    </location>
</feature>
<evidence type="ECO:0000313" key="3">
    <source>
        <dbReference type="Proteomes" id="UP000230233"/>
    </source>
</evidence>
<keyword evidence="3" id="KW-1185">Reference proteome</keyword>
<evidence type="ECO:0000256" key="1">
    <source>
        <dbReference type="SAM" id="MobiDB-lite"/>
    </source>
</evidence>
<evidence type="ECO:0000313" key="2">
    <source>
        <dbReference type="EMBL" id="PIC49288.1"/>
    </source>
</evidence>
<protein>
    <submittedName>
        <fullName evidence="2">Uncharacterized protein</fullName>
    </submittedName>
</protein>
<sequence length="90" mass="10012">MDQMTILRSEQPQKILALSGKNGTKTGPAVPSSDHRSQKLRQRSNCFDNGPIVPMTVPTFRQRSQGYDNGPSQAYSENPIPEIQQKEKGI</sequence>
<comment type="caution">
    <text evidence="2">The sequence shown here is derived from an EMBL/GenBank/DDBJ whole genome shotgun (WGS) entry which is preliminary data.</text>
</comment>
<feature type="region of interest" description="Disordered" evidence="1">
    <location>
        <begin position="17"/>
        <end position="90"/>
    </location>
</feature>
<accession>A0A2G5VC01</accession>
<gene>
    <name evidence="2" type="primary">Cnig_chr_II.g7944</name>
    <name evidence="2" type="ORF">B9Z55_007944</name>
</gene>
<dbReference type="AlphaFoldDB" id="A0A2G5VC01"/>
<name>A0A2G5VC01_9PELO</name>
<dbReference type="Proteomes" id="UP000230233">
    <property type="component" value="Chromosome II"/>
</dbReference>
<proteinExistence type="predicted"/>
<reference evidence="3" key="1">
    <citation type="submission" date="2017-10" db="EMBL/GenBank/DDBJ databases">
        <title>Rapid genome shrinkage in a self-fertile nematode reveals novel sperm competition proteins.</title>
        <authorList>
            <person name="Yin D."/>
            <person name="Schwarz E.M."/>
            <person name="Thomas C.G."/>
            <person name="Felde R.L."/>
            <person name="Korf I.F."/>
            <person name="Cutter A.D."/>
            <person name="Schartner C.M."/>
            <person name="Ralston E.J."/>
            <person name="Meyer B.J."/>
            <person name="Haag E.S."/>
        </authorList>
    </citation>
    <scope>NUCLEOTIDE SEQUENCE [LARGE SCALE GENOMIC DNA]</scope>
    <source>
        <strain evidence="3">JU1422</strain>
    </source>
</reference>
<organism evidence="2 3">
    <name type="scientific">Caenorhabditis nigoni</name>
    <dbReference type="NCBI Taxonomy" id="1611254"/>
    <lineage>
        <taxon>Eukaryota</taxon>
        <taxon>Metazoa</taxon>
        <taxon>Ecdysozoa</taxon>
        <taxon>Nematoda</taxon>
        <taxon>Chromadorea</taxon>
        <taxon>Rhabditida</taxon>
        <taxon>Rhabditina</taxon>
        <taxon>Rhabditomorpha</taxon>
        <taxon>Rhabditoidea</taxon>
        <taxon>Rhabditidae</taxon>
        <taxon>Peloderinae</taxon>
        <taxon>Caenorhabditis</taxon>
    </lineage>
</organism>